<dbReference type="EMBL" id="JXTB01000501">
    <property type="protein sequence ID" value="PON38271.1"/>
    <property type="molecule type" value="Genomic_DNA"/>
</dbReference>
<evidence type="ECO:0000313" key="1">
    <source>
        <dbReference type="EMBL" id="PON38271.1"/>
    </source>
</evidence>
<dbReference type="AlphaFoldDB" id="A0A2P5AP98"/>
<gene>
    <name evidence="1" type="ORF">PanWU01x14_313720</name>
</gene>
<evidence type="ECO:0000313" key="2">
    <source>
        <dbReference type="Proteomes" id="UP000237105"/>
    </source>
</evidence>
<organism evidence="1 2">
    <name type="scientific">Parasponia andersonii</name>
    <name type="common">Sponia andersonii</name>
    <dbReference type="NCBI Taxonomy" id="3476"/>
    <lineage>
        <taxon>Eukaryota</taxon>
        <taxon>Viridiplantae</taxon>
        <taxon>Streptophyta</taxon>
        <taxon>Embryophyta</taxon>
        <taxon>Tracheophyta</taxon>
        <taxon>Spermatophyta</taxon>
        <taxon>Magnoliopsida</taxon>
        <taxon>eudicotyledons</taxon>
        <taxon>Gunneridae</taxon>
        <taxon>Pentapetalae</taxon>
        <taxon>rosids</taxon>
        <taxon>fabids</taxon>
        <taxon>Rosales</taxon>
        <taxon>Cannabaceae</taxon>
        <taxon>Parasponia</taxon>
    </lineage>
</organism>
<name>A0A2P5AP98_PARAD</name>
<dbReference type="Proteomes" id="UP000237105">
    <property type="component" value="Unassembled WGS sequence"/>
</dbReference>
<comment type="caution">
    <text evidence="1">The sequence shown here is derived from an EMBL/GenBank/DDBJ whole genome shotgun (WGS) entry which is preliminary data.</text>
</comment>
<protein>
    <submittedName>
        <fullName evidence="1">Uncharacterized protein</fullName>
    </submittedName>
</protein>
<dbReference type="OrthoDB" id="1749281at2759"/>
<proteinExistence type="predicted"/>
<accession>A0A2P5AP98</accession>
<reference evidence="2" key="1">
    <citation type="submission" date="2016-06" db="EMBL/GenBank/DDBJ databases">
        <title>Parallel loss of symbiosis genes in relatives of nitrogen-fixing non-legume Parasponia.</title>
        <authorList>
            <person name="Van Velzen R."/>
            <person name="Holmer R."/>
            <person name="Bu F."/>
            <person name="Rutten L."/>
            <person name="Van Zeijl A."/>
            <person name="Liu W."/>
            <person name="Santuari L."/>
            <person name="Cao Q."/>
            <person name="Sharma T."/>
            <person name="Shen D."/>
            <person name="Roswanjaya Y."/>
            <person name="Wardhani T."/>
            <person name="Kalhor M.S."/>
            <person name="Jansen J."/>
            <person name="Van den Hoogen J."/>
            <person name="Gungor B."/>
            <person name="Hartog M."/>
            <person name="Hontelez J."/>
            <person name="Verver J."/>
            <person name="Yang W.-C."/>
            <person name="Schijlen E."/>
            <person name="Repin R."/>
            <person name="Schilthuizen M."/>
            <person name="Schranz E."/>
            <person name="Heidstra R."/>
            <person name="Miyata K."/>
            <person name="Fedorova E."/>
            <person name="Kohlen W."/>
            <person name="Bisseling T."/>
            <person name="Smit S."/>
            <person name="Geurts R."/>
        </authorList>
    </citation>
    <scope>NUCLEOTIDE SEQUENCE [LARGE SCALE GENOMIC DNA]</scope>
    <source>
        <strain evidence="2">cv. WU1-14</strain>
    </source>
</reference>
<sequence>MDQNPRLKNWWRSLLKEAESAKVVLIGALLPEEEKNEMMGFLRQNEDVFAWSHDDMPGIDPVHAYHWLNIDPNFSSIKQRPRRFAPKKNRVINKE</sequence>
<keyword evidence="2" id="KW-1185">Reference proteome</keyword>
<feature type="non-terminal residue" evidence="1">
    <location>
        <position position="95"/>
    </location>
</feature>